<dbReference type="EMBL" id="SMKV01000009">
    <property type="protein sequence ID" value="TDC93694.1"/>
    <property type="molecule type" value="Genomic_DNA"/>
</dbReference>
<proteinExistence type="predicted"/>
<dbReference type="RefSeq" id="WP_132621796.1">
    <property type="nucleotide sequence ID" value="NZ_SMKV01000009.1"/>
</dbReference>
<accession>A0A4R4UWT1</accession>
<dbReference type="AlphaFoldDB" id="A0A4R4UWT1"/>
<name>A0A4R4UWT1_9PSEU</name>
<gene>
    <name evidence="1" type="ORF">E1161_09700</name>
</gene>
<keyword evidence="2" id="KW-1185">Reference proteome</keyword>
<protein>
    <submittedName>
        <fullName evidence="1">Uncharacterized protein</fullName>
    </submittedName>
</protein>
<reference evidence="1 2" key="1">
    <citation type="submission" date="2019-03" db="EMBL/GenBank/DDBJ databases">
        <title>Draft genome sequences of novel Actinobacteria.</title>
        <authorList>
            <person name="Sahin N."/>
            <person name="Ay H."/>
            <person name="Saygin H."/>
        </authorList>
    </citation>
    <scope>NUCLEOTIDE SEQUENCE [LARGE SCALE GENOMIC DNA]</scope>
    <source>
        <strain evidence="1 2">16K404</strain>
    </source>
</reference>
<sequence length="80" mass="8686">MGELRTTLTAPPGGVLTDEVGVITGELELATSCEQGAVRVRIRYSGAEEWYRLSAADCELHDPRDHEPLHACLAAVLNRP</sequence>
<evidence type="ECO:0000313" key="1">
    <source>
        <dbReference type="EMBL" id="TDC93694.1"/>
    </source>
</evidence>
<dbReference type="Proteomes" id="UP000294744">
    <property type="component" value="Unassembled WGS sequence"/>
</dbReference>
<dbReference type="OrthoDB" id="2895671at2"/>
<organism evidence="1 2">
    <name type="scientific">Saccharopolyspora aridisoli</name>
    <dbReference type="NCBI Taxonomy" id="2530385"/>
    <lineage>
        <taxon>Bacteria</taxon>
        <taxon>Bacillati</taxon>
        <taxon>Actinomycetota</taxon>
        <taxon>Actinomycetes</taxon>
        <taxon>Pseudonocardiales</taxon>
        <taxon>Pseudonocardiaceae</taxon>
        <taxon>Saccharopolyspora</taxon>
    </lineage>
</organism>
<evidence type="ECO:0000313" key="2">
    <source>
        <dbReference type="Proteomes" id="UP000294744"/>
    </source>
</evidence>
<comment type="caution">
    <text evidence="1">The sequence shown here is derived from an EMBL/GenBank/DDBJ whole genome shotgun (WGS) entry which is preliminary data.</text>
</comment>